<evidence type="ECO:0000313" key="4">
    <source>
        <dbReference type="EMBL" id="MBP3964003.1"/>
    </source>
</evidence>
<sequence length="414" mass="46647">MRSYALVGAGNRGTYMFAVPIARDYGDVATIVGVYDANVKRSELLRTRTGGQFPVYTSFDALLAEAKPDVVIVTSIDSTHHVYILQALRAGCDVITEKPLTIDEDKCNQILHTERQTGKKVTVTFNLRYMPFMNRLKDISRENSLGTVTQVHFEWFLDTKHGADYFRRWHRKKANSGGLLVHKSTHHFDIANWLLEDEPASVHAFGATRFYGPTREERGTRCSDCSFAGTCEFYIDLNQGNYRALYLACEQEDRYYRDQCVFADEIDIEDTLSVNVGYAGGAMMSYSLTAYAPYEGFRMVLTGTNGRLEAEYYDGAIGPYAGTPVQRIRLFNREQKIIDMPLQVESGDHGGGDGRLLRALMRGSDPNDPRQANSWDGAMSCAIGFAANRSIREGKAVRIAELFEEMPEEEQHEH</sequence>
<reference evidence="4 5" key="1">
    <citation type="submission" date="2021-04" db="EMBL/GenBank/DDBJ databases">
        <title>Paenibacillus sp. DLE-14 whole genome sequence.</title>
        <authorList>
            <person name="Ham Y.J."/>
        </authorList>
    </citation>
    <scope>NUCLEOTIDE SEQUENCE [LARGE SCALE GENOMIC DNA]</scope>
    <source>
        <strain evidence="4 5">DLE-14</strain>
    </source>
</reference>
<name>A0ABS5CET6_9BACL</name>
<evidence type="ECO:0000256" key="1">
    <source>
        <dbReference type="ARBA" id="ARBA00010928"/>
    </source>
</evidence>
<dbReference type="SUPFAM" id="SSF51735">
    <property type="entry name" value="NAD(P)-binding Rossmann-fold domains"/>
    <property type="match status" value="1"/>
</dbReference>
<evidence type="ECO:0000259" key="3">
    <source>
        <dbReference type="Pfam" id="PF02894"/>
    </source>
</evidence>
<dbReference type="InterPro" id="IPR036291">
    <property type="entry name" value="NAD(P)-bd_dom_sf"/>
</dbReference>
<dbReference type="EMBL" id="JAGKSP010000005">
    <property type="protein sequence ID" value="MBP3964003.1"/>
    <property type="molecule type" value="Genomic_DNA"/>
</dbReference>
<dbReference type="Proteomes" id="UP000673394">
    <property type="component" value="Unassembled WGS sequence"/>
</dbReference>
<proteinExistence type="inferred from homology"/>
<dbReference type="PANTHER" id="PTHR43377">
    <property type="entry name" value="BILIVERDIN REDUCTASE A"/>
    <property type="match status" value="1"/>
</dbReference>
<dbReference type="InterPro" id="IPR000683">
    <property type="entry name" value="Gfo/Idh/MocA-like_OxRdtase_N"/>
</dbReference>
<evidence type="ECO:0000313" key="5">
    <source>
        <dbReference type="Proteomes" id="UP000673394"/>
    </source>
</evidence>
<dbReference type="InterPro" id="IPR004104">
    <property type="entry name" value="Gfo/Idh/MocA-like_OxRdtase_C"/>
</dbReference>
<feature type="domain" description="Gfo/Idh/MocA-like oxidoreductase N-terminal" evidence="2">
    <location>
        <begin position="4"/>
        <end position="125"/>
    </location>
</feature>
<keyword evidence="5" id="KW-1185">Reference proteome</keyword>
<comment type="similarity">
    <text evidence="1">Belongs to the Gfo/Idh/MocA family.</text>
</comment>
<dbReference type="Gene3D" id="3.30.360.10">
    <property type="entry name" value="Dihydrodipicolinate Reductase, domain 2"/>
    <property type="match status" value="1"/>
</dbReference>
<dbReference type="Pfam" id="PF02894">
    <property type="entry name" value="GFO_IDH_MocA_C"/>
    <property type="match status" value="1"/>
</dbReference>
<evidence type="ECO:0000259" key="2">
    <source>
        <dbReference type="Pfam" id="PF01408"/>
    </source>
</evidence>
<gene>
    <name evidence="4" type="ORF">I8J30_14900</name>
</gene>
<protein>
    <submittedName>
        <fullName evidence="4">Gfo/Idh/MocA family oxidoreductase</fullName>
    </submittedName>
</protein>
<dbReference type="SUPFAM" id="SSF55347">
    <property type="entry name" value="Glyceraldehyde-3-phosphate dehydrogenase-like, C-terminal domain"/>
    <property type="match status" value="1"/>
</dbReference>
<dbReference type="PANTHER" id="PTHR43377:SF2">
    <property type="entry name" value="BINDING ROSSMANN FOLD OXIDOREDUCTASE, PUTATIVE (AFU_ORTHOLOGUE AFUA_4G00560)-RELATED"/>
    <property type="match status" value="1"/>
</dbReference>
<dbReference type="RefSeq" id="WP_210658933.1">
    <property type="nucleotide sequence ID" value="NZ_JAGKSP010000005.1"/>
</dbReference>
<dbReference type="InterPro" id="IPR051450">
    <property type="entry name" value="Gfo/Idh/MocA_Oxidoreductases"/>
</dbReference>
<organism evidence="4 5">
    <name type="scientific">Paenibacillus lignilyticus</name>
    <dbReference type="NCBI Taxonomy" id="1172615"/>
    <lineage>
        <taxon>Bacteria</taxon>
        <taxon>Bacillati</taxon>
        <taxon>Bacillota</taxon>
        <taxon>Bacilli</taxon>
        <taxon>Bacillales</taxon>
        <taxon>Paenibacillaceae</taxon>
        <taxon>Paenibacillus</taxon>
    </lineage>
</organism>
<dbReference type="Gene3D" id="3.40.50.720">
    <property type="entry name" value="NAD(P)-binding Rossmann-like Domain"/>
    <property type="match status" value="1"/>
</dbReference>
<dbReference type="Pfam" id="PF01408">
    <property type="entry name" value="GFO_IDH_MocA"/>
    <property type="match status" value="1"/>
</dbReference>
<comment type="caution">
    <text evidence="4">The sequence shown here is derived from an EMBL/GenBank/DDBJ whole genome shotgun (WGS) entry which is preliminary data.</text>
</comment>
<accession>A0ABS5CET6</accession>
<feature type="domain" description="Gfo/Idh/MocA-like oxidoreductase C-terminal" evidence="3">
    <location>
        <begin position="142"/>
        <end position="398"/>
    </location>
</feature>